<evidence type="ECO:0000313" key="2">
    <source>
        <dbReference type="EMBL" id="KAJ3203044.1"/>
    </source>
</evidence>
<feature type="coiled-coil region" evidence="1">
    <location>
        <begin position="425"/>
        <end position="459"/>
    </location>
</feature>
<keyword evidence="1" id="KW-0175">Coiled coil</keyword>
<evidence type="ECO:0000256" key="1">
    <source>
        <dbReference type="SAM" id="Coils"/>
    </source>
</evidence>
<reference evidence="2" key="1">
    <citation type="submission" date="2020-05" db="EMBL/GenBank/DDBJ databases">
        <title>Phylogenomic resolution of chytrid fungi.</title>
        <authorList>
            <person name="Stajich J.E."/>
            <person name="Amses K."/>
            <person name="Simmons R."/>
            <person name="Seto K."/>
            <person name="Myers J."/>
            <person name="Bonds A."/>
            <person name="Quandt C.A."/>
            <person name="Barry K."/>
            <person name="Liu P."/>
            <person name="Grigoriev I."/>
            <person name="Longcore J.E."/>
            <person name="James T.Y."/>
        </authorList>
    </citation>
    <scope>NUCLEOTIDE SEQUENCE</scope>
    <source>
        <strain evidence="2">JEL0476</strain>
    </source>
</reference>
<gene>
    <name evidence="2" type="ORF">HK099_001636</name>
</gene>
<dbReference type="EMBL" id="JADGJW010001484">
    <property type="protein sequence ID" value="KAJ3203044.1"/>
    <property type="molecule type" value="Genomic_DNA"/>
</dbReference>
<keyword evidence="3" id="KW-1185">Reference proteome</keyword>
<proteinExistence type="predicted"/>
<comment type="caution">
    <text evidence="2">The sequence shown here is derived from an EMBL/GenBank/DDBJ whole genome shotgun (WGS) entry which is preliminary data.</text>
</comment>
<evidence type="ECO:0000313" key="3">
    <source>
        <dbReference type="Proteomes" id="UP001211065"/>
    </source>
</evidence>
<protein>
    <submittedName>
        <fullName evidence="2">Uncharacterized protein</fullName>
    </submittedName>
</protein>
<dbReference type="AlphaFoldDB" id="A0AAD5XVW5"/>
<accession>A0AAD5XVW5</accession>
<organism evidence="2 3">
    <name type="scientific">Clydaea vesicula</name>
    <dbReference type="NCBI Taxonomy" id="447962"/>
    <lineage>
        <taxon>Eukaryota</taxon>
        <taxon>Fungi</taxon>
        <taxon>Fungi incertae sedis</taxon>
        <taxon>Chytridiomycota</taxon>
        <taxon>Chytridiomycota incertae sedis</taxon>
        <taxon>Chytridiomycetes</taxon>
        <taxon>Lobulomycetales</taxon>
        <taxon>Lobulomycetaceae</taxon>
        <taxon>Clydaea</taxon>
    </lineage>
</organism>
<dbReference type="Proteomes" id="UP001211065">
    <property type="component" value="Unassembled WGS sequence"/>
</dbReference>
<sequence length="687" mass="78668">MAASGFKYRNLNNSNSLSTKYVIYEKIGTVVIKNSNFCVNLGQWSNKNHQLEEINEKEKILELFKGNCSFLKTKSSILNAYESIGNEFIVDESFLPFSNLNLYVKNKKNDNWIIYCSIKLNAICLPKITENLSDFCTFDNKNFILRYEFDQIDGFFGLLISEFLKTAMISQIASQVFLRKSWLAKKNISIHSFDLKILTVEIKNANDNFDKLNIRWKSCFNDTNLNTPAAIGNFDVKFIPFKIDDDNKLNTTQQQNNKEEKLVNKFYHMLELISVTLLNAKKDLVLVLDVISRSYPFEQLYNFSQIFPNLVEVTAISFLHHRLTMFNYGLDFLILQNGSLSLVDAANEVHNTFNTIYSFFNAEPLKFEVCPNIFNSQTEERQINLINFISERLMDPNFSKNAFILPIATGFIFSPQITGLVFEGLKNLISIYENLEYLFDKLKKKKKLLMESAIKLEREKLSLSFKNLNLEVKVFLLLTNRLVLELTPTDRIVEKPECPLSKEDFVSISNYLTTKLNYPSNVTMKDKLNFILNFSSLPPIVLRDFAQLFSAEAKSDFELKLIAPANNEEQLPSEGELGCIIEPENSRICLIVEFVNLTNVGKVSFKYNYATGVIGLWKKDSEEEVISTLQLDESILKQQKERNQPLNKGSIEGKLFQISKFPAVPVQSSGPGKLYPTISALARGKSS</sequence>
<name>A0AAD5XVW5_9FUNG</name>